<reference evidence="4" key="1">
    <citation type="journal article" date="2014" name="Front. Microbiol.">
        <title>High frequency of phylogenetically diverse reductive dehalogenase-homologous genes in deep subseafloor sedimentary metagenomes.</title>
        <authorList>
            <person name="Kawai M."/>
            <person name="Futagami T."/>
            <person name="Toyoda A."/>
            <person name="Takaki Y."/>
            <person name="Nishi S."/>
            <person name="Hori S."/>
            <person name="Arai W."/>
            <person name="Tsubouchi T."/>
            <person name="Morono Y."/>
            <person name="Uchiyama I."/>
            <person name="Ito T."/>
            <person name="Fujiyama A."/>
            <person name="Inagaki F."/>
            <person name="Takami H."/>
        </authorList>
    </citation>
    <scope>NUCLEOTIDE SEQUENCE</scope>
    <source>
        <strain evidence="4">Expedition CK06-06</strain>
    </source>
</reference>
<feature type="non-terminal residue" evidence="4">
    <location>
        <position position="56"/>
    </location>
</feature>
<dbReference type="GO" id="GO:0015658">
    <property type="term" value="F:branched-chain amino acid transmembrane transporter activity"/>
    <property type="evidence" value="ECO:0007669"/>
    <property type="project" value="TreeGrafter"/>
</dbReference>
<comment type="caution">
    <text evidence="4">The sequence shown here is derived from an EMBL/GenBank/DDBJ whole genome shotgun (WGS) entry which is preliminary data.</text>
</comment>
<evidence type="ECO:0000313" key="4">
    <source>
        <dbReference type="EMBL" id="GAH90777.1"/>
    </source>
</evidence>
<protein>
    <recommendedName>
        <fullName evidence="5">Branched-chain amino acid ATP-binding cassette transporter C-terminal domain-containing protein</fullName>
    </recommendedName>
</protein>
<evidence type="ECO:0000256" key="2">
    <source>
        <dbReference type="ARBA" id="ARBA00022448"/>
    </source>
</evidence>
<evidence type="ECO:0000256" key="3">
    <source>
        <dbReference type="ARBA" id="ARBA00022970"/>
    </source>
</evidence>
<gene>
    <name evidence="4" type="ORF">S03H2_72515</name>
</gene>
<feature type="non-terminal residue" evidence="4">
    <location>
        <position position="1"/>
    </location>
</feature>
<sequence>FFSLGLAPVIVDDLIEIIVKLRKERGISILLVEQDVKVALDIADRGYVLEAGAVSI</sequence>
<evidence type="ECO:0008006" key="5">
    <source>
        <dbReference type="Google" id="ProtNLM"/>
    </source>
</evidence>
<proteinExistence type="inferred from homology"/>
<dbReference type="InterPro" id="IPR027417">
    <property type="entry name" value="P-loop_NTPase"/>
</dbReference>
<comment type="similarity">
    <text evidence="1">Belongs to the ABC transporter superfamily.</text>
</comment>
<accession>X1J9X2</accession>
<name>X1J9X2_9ZZZZ</name>
<dbReference type="EMBL" id="BARU01049081">
    <property type="protein sequence ID" value="GAH90777.1"/>
    <property type="molecule type" value="Genomic_DNA"/>
</dbReference>
<keyword evidence="3" id="KW-0029">Amino-acid transport</keyword>
<dbReference type="PANTHER" id="PTHR43820">
    <property type="entry name" value="HIGH-AFFINITY BRANCHED-CHAIN AMINO ACID TRANSPORT ATP-BINDING PROTEIN LIVF"/>
    <property type="match status" value="1"/>
</dbReference>
<dbReference type="AlphaFoldDB" id="X1J9X2"/>
<dbReference type="GO" id="GO:0015807">
    <property type="term" value="P:L-amino acid transport"/>
    <property type="evidence" value="ECO:0007669"/>
    <property type="project" value="TreeGrafter"/>
</dbReference>
<dbReference type="SUPFAM" id="SSF52540">
    <property type="entry name" value="P-loop containing nucleoside triphosphate hydrolases"/>
    <property type="match status" value="1"/>
</dbReference>
<dbReference type="InterPro" id="IPR052156">
    <property type="entry name" value="BCAA_Transport_ATP-bd_LivF"/>
</dbReference>
<keyword evidence="2" id="KW-0813">Transport</keyword>
<dbReference type="PANTHER" id="PTHR43820:SF4">
    <property type="entry name" value="HIGH-AFFINITY BRANCHED-CHAIN AMINO ACID TRANSPORT ATP-BINDING PROTEIN LIVF"/>
    <property type="match status" value="1"/>
</dbReference>
<organism evidence="4">
    <name type="scientific">marine sediment metagenome</name>
    <dbReference type="NCBI Taxonomy" id="412755"/>
    <lineage>
        <taxon>unclassified sequences</taxon>
        <taxon>metagenomes</taxon>
        <taxon>ecological metagenomes</taxon>
    </lineage>
</organism>
<evidence type="ECO:0000256" key="1">
    <source>
        <dbReference type="ARBA" id="ARBA00005417"/>
    </source>
</evidence>